<dbReference type="EMBL" id="VORT01000002">
    <property type="protein sequence ID" value="TXD74319.1"/>
    <property type="molecule type" value="Genomic_DNA"/>
</dbReference>
<dbReference type="RefSeq" id="WP_111843748.1">
    <property type="nucleotide sequence ID" value="NZ_UEGI01000003.1"/>
</dbReference>
<gene>
    <name evidence="1" type="ORF">ESU54_03440</name>
</gene>
<accession>A0A5C6Z2R0</accession>
<dbReference type="AlphaFoldDB" id="A0A5C6Z2R0"/>
<reference evidence="1 2" key="1">
    <citation type="submission" date="2019-08" db="EMBL/GenBank/DDBJ databases">
        <title>Genome of Aequorivita antarctica SW49 (type strain).</title>
        <authorList>
            <person name="Bowman J.P."/>
        </authorList>
    </citation>
    <scope>NUCLEOTIDE SEQUENCE [LARGE SCALE GENOMIC DNA]</scope>
    <source>
        <strain evidence="1 2">SW49</strain>
    </source>
</reference>
<dbReference type="Gene3D" id="6.10.140.1430">
    <property type="match status" value="1"/>
</dbReference>
<proteinExistence type="predicted"/>
<protein>
    <submittedName>
        <fullName evidence="1">YtxH domain-containing protein</fullName>
    </submittedName>
</protein>
<organism evidence="1 2">
    <name type="scientific">Aequorivita antarctica</name>
    <dbReference type="NCBI Taxonomy" id="153266"/>
    <lineage>
        <taxon>Bacteria</taxon>
        <taxon>Pseudomonadati</taxon>
        <taxon>Bacteroidota</taxon>
        <taxon>Flavobacteriia</taxon>
        <taxon>Flavobacteriales</taxon>
        <taxon>Flavobacteriaceae</taxon>
        <taxon>Aequorivita</taxon>
    </lineage>
</organism>
<sequence length="77" mass="8537">MNNKGKGILALLGIAGGAFAFWKYKNMSPEEKQKLKDKATETGNKIKEKAGEVQDTISEKYDQLKNAAKKEANDFTN</sequence>
<dbReference type="Proteomes" id="UP000321497">
    <property type="component" value="Unassembled WGS sequence"/>
</dbReference>
<evidence type="ECO:0000313" key="2">
    <source>
        <dbReference type="Proteomes" id="UP000321497"/>
    </source>
</evidence>
<comment type="caution">
    <text evidence="1">The sequence shown here is derived from an EMBL/GenBank/DDBJ whole genome shotgun (WGS) entry which is preliminary data.</text>
</comment>
<evidence type="ECO:0000313" key="1">
    <source>
        <dbReference type="EMBL" id="TXD74319.1"/>
    </source>
</evidence>
<dbReference type="OrthoDB" id="1454332at2"/>
<name>A0A5C6Z2R0_9FLAO</name>
<keyword evidence="2" id="KW-1185">Reference proteome</keyword>